<gene>
    <name evidence="1" type="ORF">AZE42_12043</name>
</gene>
<evidence type="ECO:0000313" key="1">
    <source>
        <dbReference type="EMBL" id="OJA11818.1"/>
    </source>
</evidence>
<proteinExistence type="predicted"/>
<dbReference type="EMBL" id="LVVM01004913">
    <property type="protein sequence ID" value="OJA11818.1"/>
    <property type="molecule type" value="Genomic_DNA"/>
</dbReference>
<name>A0A1J8QR00_9AGAM</name>
<organism evidence="1 2">
    <name type="scientific">Rhizopogon vesiculosus</name>
    <dbReference type="NCBI Taxonomy" id="180088"/>
    <lineage>
        <taxon>Eukaryota</taxon>
        <taxon>Fungi</taxon>
        <taxon>Dikarya</taxon>
        <taxon>Basidiomycota</taxon>
        <taxon>Agaricomycotina</taxon>
        <taxon>Agaricomycetes</taxon>
        <taxon>Agaricomycetidae</taxon>
        <taxon>Boletales</taxon>
        <taxon>Suillineae</taxon>
        <taxon>Rhizopogonaceae</taxon>
        <taxon>Rhizopogon</taxon>
    </lineage>
</organism>
<sequence>MPVYHEAFSMARQTMFIPLAPAAASLLHPHRYHARMSSSAALPLSSIVLNQLLVNQWNCSKPKDNICPLIPALMSTRLLQHRTNRHCMFLHNRNHLVIR</sequence>
<dbReference type="AlphaFoldDB" id="A0A1J8QR00"/>
<accession>A0A1J8QR00</accession>
<keyword evidence="2" id="KW-1185">Reference proteome</keyword>
<reference evidence="1 2" key="1">
    <citation type="submission" date="2016-03" db="EMBL/GenBank/DDBJ databases">
        <title>Comparative genomics of the ectomycorrhizal sister species Rhizopogon vinicolor and Rhizopogon vesiculosus (Basidiomycota: Boletales) reveals a divergence of the mating type B locus.</title>
        <authorList>
            <person name="Mujic A.B."/>
            <person name="Kuo A."/>
            <person name="Tritt A."/>
            <person name="Lipzen A."/>
            <person name="Chen C."/>
            <person name="Johnson J."/>
            <person name="Sharma A."/>
            <person name="Barry K."/>
            <person name="Grigoriev I.V."/>
            <person name="Spatafora J.W."/>
        </authorList>
    </citation>
    <scope>NUCLEOTIDE SEQUENCE [LARGE SCALE GENOMIC DNA]</scope>
    <source>
        <strain evidence="1 2">AM-OR11-056</strain>
    </source>
</reference>
<evidence type="ECO:0000313" key="2">
    <source>
        <dbReference type="Proteomes" id="UP000183567"/>
    </source>
</evidence>
<dbReference type="Proteomes" id="UP000183567">
    <property type="component" value="Unassembled WGS sequence"/>
</dbReference>
<dbReference type="OrthoDB" id="2709158at2759"/>
<protein>
    <submittedName>
        <fullName evidence="1">Uncharacterized protein</fullName>
    </submittedName>
</protein>
<comment type="caution">
    <text evidence="1">The sequence shown here is derived from an EMBL/GenBank/DDBJ whole genome shotgun (WGS) entry which is preliminary data.</text>
</comment>